<evidence type="ECO:0000256" key="1">
    <source>
        <dbReference type="ARBA" id="ARBA00008814"/>
    </source>
</evidence>
<gene>
    <name evidence="4" type="ORF">HW450_05155</name>
</gene>
<feature type="domain" description="Fe/B12 periplasmic-binding" evidence="3">
    <location>
        <begin position="55"/>
        <end position="331"/>
    </location>
</feature>
<feature type="signal peptide" evidence="2">
    <location>
        <begin position="1"/>
        <end position="23"/>
    </location>
</feature>
<keyword evidence="5" id="KW-1185">Reference proteome</keyword>
<evidence type="ECO:0000313" key="4">
    <source>
        <dbReference type="EMBL" id="QMV86104.1"/>
    </source>
</evidence>
<dbReference type="EMBL" id="CP059833">
    <property type="protein sequence ID" value="QMV86104.1"/>
    <property type="molecule type" value="Genomic_DNA"/>
</dbReference>
<dbReference type="Proteomes" id="UP000515570">
    <property type="component" value="Chromosome"/>
</dbReference>
<accession>A0A7G5FHL3</accession>
<feature type="chain" id="PRO_5038356419" evidence="2">
    <location>
        <begin position="24"/>
        <end position="358"/>
    </location>
</feature>
<dbReference type="PANTHER" id="PTHR30535">
    <property type="entry name" value="VITAMIN B12-BINDING PROTEIN"/>
    <property type="match status" value="1"/>
</dbReference>
<sequence>MKNSPHRIIGVLASLILAISACSAPTVSTPQGVDKQVQVTDDAGRTITFDEPVDEIVVANRYNSELIRAMGHIEKVVSVDTNTAQDRAYWSQFDPDNVIGKGQSNLNIEKIISLHPDALVLPKNADYESYAEQLEPAGIKVVVVTGWDNKALDKQIDILGQLFNDKPAAEELIKFYEETLALVKERVEKAPERKTVYWEYGDPFTTAFPGTSNDGWHNMIVNAGGVNIFADQPATGDTVDPEYILQTNPDLILKVTSGGALKNTGVYTPPADTEFPSIAEEMMARPGWNNLNAVANDQLYFMTGFLGGGLGKAIGTVYVAKWLYPEQMADVNPDDFFNRWLELQNAKPVDGHTYHAHH</sequence>
<keyword evidence="2" id="KW-0732">Signal</keyword>
<organism evidence="4 5">
    <name type="scientific">Corynebacterium hindlerae</name>
    <dbReference type="NCBI Taxonomy" id="699041"/>
    <lineage>
        <taxon>Bacteria</taxon>
        <taxon>Bacillati</taxon>
        <taxon>Actinomycetota</taxon>
        <taxon>Actinomycetes</taxon>
        <taxon>Mycobacteriales</taxon>
        <taxon>Corynebacteriaceae</taxon>
        <taxon>Corynebacterium</taxon>
    </lineage>
</organism>
<dbReference type="Pfam" id="PF01497">
    <property type="entry name" value="Peripla_BP_2"/>
    <property type="match status" value="1"/>
</dbReference>
<proteinExistence type="inferred from homology"/>
<evidence type="ECO:0000259" key="3">
    <source>
        <dbReference type="PROSITE" id="PS50983"/>
    </source>
</evidence>
<dbReference type="RefSeq" id="WP_182386919.1">
    <property type="nucleotide sequence ID" value="NZ_CP059833.1"/>
</dbReference>
<comment type="similarity">
    <text evidence="1">Belongs to the bacterial solute-binding protein 8 family.</text>
</comment>
<evidence type="ECO:0000256" key="2">
    <source>
        <dbReference type="SAM" id="SignalP"/>
    </source>
</evidence>
<dbReference type="PANTHER" id="PTHR30535:SF33">
    <property type="entry name" value="PERIPLASMIC BINDING PROTEIN"/>
    <property type="match status" value="1"/>
</dbReference>
<name>A0A7G5FHL3_9CORY</name>
<dbReference type="InterPro" id="IPR002491">
    <property type="entry name" value="ABC_transptr_periplasmic_BD"/>
</dbReference>
<dbReference type="PROSITE" id="PS51257">
    <property type="entry name" value="PROKAR_LIPOPROTEIN"/>
    <property type="match status" value="1"/>
</dbReference>
<dbReference type="SUPFAM" id="SSF53807">
    <property type="entry name" value="Helical backbone' metal receptor"/>
    <property type="match status" value="1"/>
</dbReference>
<protein>
    <submittedName>
        <fullName evidence="4">ABC transporter substrate-binding protein</fullName>
    </submittedName>
</protein>
<evidence type="ECO:0000313" key="5">
    <source>
        <dbReference type="Proteomes" id="UP000515570"/>
    </source>
</evidence>
<dbReference type="AlphaFoldDB" id="A0A7G5FHL3"/>
<dbReference type="Gene3D" id="3.40.50.1980">
    <property type="entry name" value="Nitrogenase molybdenum iron protein domain"/>
    <property type="match status" value="2"/>
</dbReference>
<dbReference type="InterPro" id="IPR050902">
    <property type="entry name" value="ABC_Transporter_SBP"/>
</dbReference>
<reference evidence="4 5" key="1">
    <citation type="submission" date="2020-07" db="EMBL/GenBank/DDBJ databases">
        <title>non toxigenic Corynebacterium sp. nov from a clinical source.</title>
        <authorList>
            <person name="Bernier A.-M."/>
            <person name="Bernard K."/>
        </authorList>
    </citation>
    <scope>NUCLEOTIDE SEQUENCE [LARGE SCALE GENOMIC DNA]</scope>
    <source>
        <strain evidence="5">NML 93-0612</strain>
    </source>
</reference>
<dbReference type="PROSITE" id="PS50983">
    <property type="entry name" value="FE_B12_PBP"/>
    <property type="match status" value="1"/>
</dbReference>